<evidence type="ECO:0000313" key="3">
    <source>
        <dbReference type="Proteomes" id="UP001141434"/>
    </source>
</evidence>
<accession>A0A9W9EHP3</accession>
<feature type="compositionally biased region" description="Low complexity" evidence="1">
    <location>
        <begin position="25"/>
        <end position="36"/>
    </location>
</feature>
<keyword evidence="3" id="KW-1185">Reference proteome</keyword>
<dbReference type="AlphaFoldDB" id="A0A9W9EHP3"/>
<dbReference type="PANTHER" id="PTHR38791">
    <property type="entry name" value="ZN(II)2CYS6 TRANSCRIPTION FACTOR (EUROFUNG)-RELATED-RELATED"/>
    <property type="match status" value="1"/>
</dbReference>
<dbReference type="RefSeq" id="XP_056507222.1">
    <property type="nucleotide sequence ID" value="XM_056660724.1"/>
</dbReference>
<dbReference type="PANTHER" id="PTHR38791:SF5">
    <property type="entry name" value="TRANSCRIPTION FACTOR DBAG-RELATED"/>
    <property type="match status" value="1"/>
</dbReference>
<reference evidence="2" key="2">
    <citation type="journal article" date="2023" name="IMA Fungus">
        <title>Comparative genomic study of the Penicillium genus elucidates a diverse pangenome and 15 lateral gene transfer events.</title>
        <authorList>
            <person name="Petersen C."/>
            <person name="Sorensen T."/>
            <person name="Nielsen M.R."/>
            <person name="Sondergaard T.E."/>
            <person name="Sorensen J.L."/>
            <person name="Fitzpatrick D.A."/>
            <person name="Frisvad J.C."/>
            <person name="Nielsen K.L."/>
        </authorList>
    </citation>
    <scope>NUCLEOTIDE SEQUENCE</scope>
    <source>
        <strain evidence="2">IBT 34128</strain>
    </source>
</reference>
<dbReference type="EMBL" id="JAPMSZ010000012">
    <property type="protein sequence ID" value="KAJ5081935.1"/>
    <property type="molecule type" value="Genomic_DNA"/>
</dbReference>
<feature type="compositionally biased region" description="Polar residues" evidence="1">
    <location>
        <begin position="1"/>
        <end position="11"/>
    </location>
</feature>
<comment type="caution">
    <text evidence="2">The sequence shown here is derived from an EMBL/GenBank/DDBJ whole genome shotgun (WGS) entry which is preliminary data.</text>
</comment>
<sequence length="408" mass="46260">MRQSPNLNRSPAQAARDSTPFSHNPSRSQTPQSPSSMLDWETSPIVTSTFLAGVPLATEDQGLRFFLNRFVTAVSAGTVACTALSNILNDRPLRMVASEKYVSALSVVRGAVERRQRVTMQPTFKVILMLSLLKSMSQVLRGLDHQAQMQYYFILIVKYFLAEGESPAELRNWSSDILKMSSLPEDQPGIELVDIFVMFMRLHSTLRRHPYSDAKIVIHLAQLLDRELDAWETHLPDKWTFVMEKSDNREFIFNGQCHVYQDVWVSRTLSHYQRGRLLVNELILCHFSRLKPLSQRSFIQRQQASNAVSRMATYICIGAASQMSLFGSSIPTGKASRLPPLNGVFMLLFPLAVAGSAAGAPDQVLEWVVETLQRIWYSMGIQPALELTPRVKQILRRKMDQWQNLESS</sequence>
<name>A0A9W9EHP3_9EURO</name>
<dbReference type="OrthoDB" id="5280547at2759"/>
<evidence type="ECO:0000256" key="1">
    <source>
        <dbReference type="SAM" id="MobiDB-lite"/>
    </source>
</evidence>
<dbReference type="InterPro" id="IPR053175">
    <property type="entry name" value="DHMBA_Reg_Transcription_Factor"/>
</dbReference>
<feature type="region of interest" description="Disordered" evidence="1">
    <location>
        <begin position="1"/>
        <end position="38"/>
    </location>
</feature>
<protein>
    <submittedName>
        <fullName evidence="2">Uncharacterized protein</fullName>
    </submittedName>
</protein>
<dbReference type="Proteomes" id="UP001141434">
    <property type="component" value="Unassembled WGS sequence"/>
</dbReference>
<proteinExistence type="predicted"/>
<reference evidence="2" key="1">
    <citation type="submission" date="2022-11" db="EMBL/GenBank/DDBJ databases">
        <authorList>
            <person name="Petersen C."/>
        </authorList>
    </citation>
    <scope>NUCLEOTIDE SEQUENCE</scope>
    <source>
        <strain evidence="2">IBT 34128</strain>
    </source>
</reference>
<gene>
    <name evidence="2" type="ORF">NUU61_010199</name>
</gene>
<evidence type="ECO:0000313" key="2">
    <source>
        <dbReference type="EMBL" id="KAJ5081935.1"/>
    </source>
</evidence>
<organism evidence="2 3">
    <name type="scientific">Penicillium alfredii</name>
    <dbReference type="NCBI Taxonomy" id="1506179"/>
    <lineage>
        <taxon>Eukaryota</taxon>
        <taxon>Fungi</taxon>
        <taxon>Dikarya</taxon>
        <taxon>Ascomycota</taxon>
        <taxon>Pezizomycotina</taxon>
        <taxon>Eurotiomycetes</taxon>
        <taxon>Eurotiomycetidae</taxon>
        <taxon>Eurotiales</taxon>
        <taxon>Aspergillaceae</taxon>
        <taxon>Penicillium</taxon>
    </lineage>
</organism>
<dbReference type="GeneID" id="81399893"/>